<evidence type="ECO:0000256" key="3">
    <source>
        <dbReference type="PROSITE-ProRule" id="PRU00169"/>
    </source>
</evidence>
<dbReference type="STRING" id="279238.Saro_1665"/>
<accession>Q2G7R8</accession>
<dbReference type="RefSeq" id="WP_011445315.1">
    <property type="nucleotide sequence ID" value="NC_007794.1"/>
</dbReference>
<keyword evidence="7" id="KW-1185">Reference proteome</keyword>
<reference evidence="7" key="1">
    <citation type="submission" date="2006-01" db="EMBL/GenBank/DDBJ databases">
        <title>Complete sequence of Novosphingobium aromaticivorans DSM 12444.</title>
        <authorList>
            <consortium name="US DOE Joint Genome Institute"/>
            <person name="Copeland A."/>
            <person name="Lucas S."/>
            <person name="Lapidus A."/>
            <person name="Barry K."/>
            <person name="Detter J.C."/>
            <person name="Glavina T."/>
            <person name="Hammon N."/>
            <person name="Israni S."/>
            <person name="Pitluck S."/>
            <person name="Chain P."/>
            <person name="Malfatti S."/>
            <person name="Shin M."/>
            <person name="Vergez L."/>
            <person name="Schmutz J."/>
            <person name="Larimer F."/>
            <person name="Land M."/>
            <person name="Kyrpides N."/>
            <person name="Ivanova N."/>
            <person name="Fredrickson J."/>
            <person name="Balkwill D."/>
            <person name="Romine M.F."/>
            <person name="Richardson P."/>
        </authorList>
    </citation>
    <scope>NUCLEOTIDE SEQUENCE [LARGE SCALE GENOMIC DNA]</scope>
    <source>
        <strain evidence="7">ATCC 700278 / DSM 12444 / CCUG 56034 / CIP 105152 / NBRC 16084 / F199</strain>
    </source>
</reference>
<gene>
    <name evidence="6" type="ordered locus">Saro_1665</name>
</gene>
<evidence type="ECO:0000256" key="2">
    <source>
        <dbReference type="ARBA" id="ARBA00023125"/>
    </source>
</evidence>
<evidence type="ECO:0000313" key="7">
    <source>
        <dbReference type="Proteomes" id="UP000009134"/>
    </source>
</evidence>
<dbReference type="SUPFAM" id="SSF52172">
    <property type="entry name" value="CheY-like"/>
    <property type="match status" value="1"/>
</dbReference>
<dbReference type="InterPro" id="IPR011006">
    <property type="entry name" value="CheY-like_superfamily"/>
</dbReference>
<dbReference type="PANTHER" id="PTHR44591:SF3">
    <property type="entry name" value="RESPONSE REGULATORY DOMAIN-CONTAINING PROTEIN"/>
    <property type="match status" value="1"/>
</dbReference>
<dbReference type="GO" id="GO:0006355">
    <property type="term" value="P:regulation of DNA-templated transcription"/>
    <property type="evidence" value="ECO:0007669"/>
    <property type="project" value="InterPro"/>
</dbReference>
<feature type="domain" description="HTH luxR-type" evidence="4">
    <location>
        <begin position="240"/>
        <end position="305"/>
    </location>
</feature>
<dbReference type="PROSITE" id="PS50110">
    <property type="entry name" value="RESPONSE_REGULATORY"/>
    <property type="match status" value="1"/>
</dbReference>
<dbReference type="InterPro" id="IPR050595">
    <property type="entry name" value="Bact_response_regulator"/>
</dbReference>
<dbReference type="SMART" id="SM00421">
    <property type="entry name" value="HTH_LUXR"/>
    <property type="match status" value="1"/>
</dbReference>
<dbReference type="HOGENOM" id="CLU_000445_90_4_5"/>
<protein>
    <submittedName>
        <fullName evidence="6">Two component transcriptional regulator, LuxR family</fullName>
    </submittedName>
</protein>
<dbReference type="InterPro" id="IPR001789">
    <property type="entry name" value="Sig_transdc_resp-reg_receiver"/>
</dbReference>
<proteinExistence type="predicted"/>
<dbReference type="SUPFAM" id="SSF46894">
    <property type="entry name" value="C-terminal effector domain of the bipartite response regulators"/>
    <property type="match status" value="1"/>
</dbReference>
<dbReference type="PRINTS" id="PR00038">
    <property type="entry name" value="HTHLUXR"/>
</dbReference>
<evidence type="ECO:0000259" key="4">
    <source>
        <dbReference type="PROSITE" id="PS50043"/>
    </source>
</evidence>
<keyword evidence="1 3" id="KW-0597">Phosphoprotein</keyword>
<dbReference type="CDD" id="cd06170">
    <property type="entry name" value="LuxR_C_like"/>
    <property type="match status" value="1"/>
</dbReference>
<sequence>MTTGEYERRDTVLVVDDEPDSLRFLADTLEGAGIRVLVAISGDAALDVLQHVEPDLILMDGVMPGRSGFETTACIKARPELAHVPVVFMTGLHDDEHVVRGFEVGGVDYLRKPVNVQELLARVRVHVGNARAIQAGAAGLDATGRLMMATDLQGGLLWCTPLAERAIARACPGWSRDAGALPDALREPVRKMLGRGAAQSGSVKVEQVDGTMELVVIAQYRGQEVLIRVNELNPKADIALLQQKLGLTDREAEVLLWTSYGKSNATISEVLAISPRTVQKHLERIYEKLGIETRAAAAAVAIKALGN</sequence>
<dbReference type="Pfam" id="PF00072">
    <property type="entry name" value="Response_reg"/>
    <property type="match status" value="1"/>
</dbReference>
<dbReference type="KEGG" id="nar:Saro_1665"/>
<dbReference type="InterPro" id="IPR016032">
    <property type="entry name" value="Sig_transdc_resp-reg_C-effctor"/>
</dbReference>
<dbReference type="eggNOG" id="COG2197">
    <property type="taxonomic scope" value="Bacteria"/>
</dbReference>
<dbReference type="InterPro" id="IPR000792">
    <property type="entry name" value="Tscrpt_reg_LuxR_C"/>
</dbReference>
<evidence type="ECO:0000313" key="6">
    <source>
        <dbReference type="EMBL" id="ABD26105.1"/>
    </source>
</evidence>
<evidence type="ECO:0000259" key="5">
    <source>
        <dbReference type="PROSITE" id="PS50110"/>
    </source>
</evidence>
<feature type="domain" description="Response regulatory" evidence="5">
    <location>
        <begin position="11"/>
        <end position="127"/>
    </location>
</feature>
<organism evidence="6 7">
    <name type="scientific">Novosphingobium aromaticivorans (strain ATCC 700278 / DSM 12444 / CCUG 56034 / CIP 105152 / NBRC 16084 / F199)</name>
    <dbReference type="NCBI Taxonomy" id="279238"/>
    <lineage>
        <taxon>Bacteria</taxon>
        <taxon>Pseudomonadati</taxon>
        <taxon>Pseudomonadota</taxon>
        <taxon>Alphaproteobacteria</taxon>
        <taxon>Sphingomonadales</taxon>
        <taxon>Sphingomonadaceae</taxon>
        <taxon>Novosphingobium</taxon>
    </lineage>
</organism>
<dbReference type="EMBL" id="CP000248">
    <property type="protein sequence ID" value="ABD26105.1"/>
    <property type="molecule type" value="Genomic_DNA"/>
</dbReference>
<dbReference type="Gene3D" id="1.10.10.10">
    <property type="entry name" value="Winged helix-like DNA-binding domain superfamily/Winged helix DNA-binding domain"/>
    <property type="match status" value="1"/>
</dbReference>
<dbReference type="SMART" id="SM00448">
    <property type="entry name" value="REC"/>
    <property type="match status" value="1"/>
</dbReference>
<feature type="modified residue" description="4-aspartylphosphate" evidence="3">
    <location>
        <position position="60"/>
    </location>
</feature>
<name>Q2G7R8_NOVAD</name>
<dbReference type="GO" id="GO:0000160">
    <property type="term" value="P:phosphorelay signal transduction system"/>
    <property type="evidence" value="ECO:0007669"/>
    <property type="project" value="InterPro"/>
</dbReference>
<dbReference type="AlphaFoldDB" id="Q2G7R8"/>
<dbReference type="PROSITE" id="PS50043">
    <property type="entry name" value="HTH_LUXR_2"/>
    <property type="match status" value="1"/>
</dbReference>
<keyword evidence="2" id="KW-0238">DNA-binding</keyword>
<evidence type="ECO:0000256" key="1">
    <source>
        <dbReference type="ARBA" id="ARBA00022553"/>
    </source>
</evidence>
<dbReference type="GO" id="GO:0003677">
    <property type="term" value="F:DNA binding"/>
    <property type="evidence" value="ECO:0007669"/>
    <property type="project" value="UniProtKB-KW"/>
</dbReference>
<dbReference type="PANTHER" id="PTHR44591">
    <property type="entry name" value="STRESS RESPONSE REGULATOR PROTEIN 1"/>
    <property type="match status" value="1"/>
</dbReference>
<dbReference type="PROSITE" id="PS00622">
    <property type="entry name" value="HTH_LUXR_1"/>
    <property type="match status" value="1"/>
</dbReference>
<dbReference type="InterPro" id="IPR036388">
    <property type="entry name" value="WH-like_DNA-bd_sf"/>
</dbReference>
<dbReference type="Gene3D" id="3.40.50.2300">
    <property type="match status" value="1"/>
</dbReference>
<dbReference type="Pfam" id="PF00196">
    <property type="entry name" value="GerE"/>
    <property type="match status" value="1"/>
</dbReference>
<dbReference type="Proteomes" id="UP000009134">
    <property type="component" value="Chromosome"/>
</dbReference>